<reference evidence="3" key="1">
    <citation type="submission" date="2019-10" db="EMBL/GenBank/DDBJ databases">
        <authorList>
            <person name="Zhang R."/>
            <person name="Pan Y."/>
            <person name="Wang J."/>
            <person name="Ma R."/>
            <person name="Yu S."/>
        </authorList>
    </citation>
    <scope>NUCLEOTIDE SEQUENCE</scope>
    <source>
        <strain evidence="3">LA-IB0</strain>
        <tissue evidence="3">Leaf</tissue>
    </source>
</reference>
<dbReference type="Pfam" id="PF05678">
    <property type="entry name" value="VQ"/>
    <property type="match status" value="1"/>
</dbReference>
<dbReference type="InterPro" id="IPR008889">
    <property type="entry name" value="VQ"/>
</dbReference>
<evidence type="ECO:0000259" key="2">
    <source>
        <dbReference type="Pfam" id="PF05678"/>
    </source>
</evidence>
<feature type="region of interest" description="Disordered" evidence="1">
    <location>
        <begin position="1"/>
        <end position="24"/>
    </location>
</feature>
<dbReference type="PANTHER" id="PTHR33783:SF4">
    <property type="entry name" value="VQ MOTIF-CONTAINING PROTEIN 9"/>
    <property type="match status" value="1"/>
</dbReference>
<organism evidence="3 4">
    <name type="scientific">Buddleja alternifolia</name>
    <dbReference type="NCBI Taxonomy" id="168488"/>
    <lineage>
        <taxon>Eukaryota</taxon>
        <taxon>Viridiplantae</taxon>
        <taxon>Streptophyta</taxon>
        <taxon>Embryophyta</taxon>
        <taxon>Tracheophyta</taxon>
        <taxon>Spermatophyta</taxon>
        <taxon>Magnoliopsida</taxon>
        <taxon>eudicotyledons</taxon>
        <taxon>Gunneridae</taxon>
        <taxon>Pentapetalae</taxon>
        <taxon>asterids</taxon>
        <taxon>lamiids</taxon>
        <taxon>Lamiales</taxon>
        <taxon>Scrophulariaceae</taxon>
        <taxon>Buddlejeae</taxon>
        <taxon>Buddleja</taxon>
    </lineage>
</organism>
<feature type="compositionally biased region" description="Pro residues" evidence="1">
    <location>
        <begin position="105"/>
        <end position="114"/>
    </location>
</feature>
<feature type="compositionally biased region" description="Pro residues" evidence="1">
    <location>
        <begin position="146"/>
        <end position="163"/>
    </location>
</feature>
<feature type="region of interest" description="Disordered" evidence="1">
    <location>
        <begin position="97"/>
        <end position="165"/>
    </location>
</feature>
<evidence type="ECO:0000313" key="4">
    <source>
        <dbReference type="Proteomes" id="UP000826271"/>
    </source>
</evidence>
<sequence length="290" mass="31324">MDKGLSDECSSISSSSATITNSNRDMYLKQINKSSHKISKPTIRNTPVPIPIPPPMAAMGMTMNLDHPSNPPPQSQQPPVYNINKNDFRDVVQKLTGSPAHERLPPPVTQPRPPSSRLQRIRPPPLAQIRPQPQILPNDVSNSNPQPQPQILPGQAPLPPLPSVHPAAESPISAYMRFLQTSSPSPLWNGGGGVDVGQRMESPVSAYMRFLQSSVHSSSPRWNGVAPPLANPQQQPSSAFPLPFGCSIPSPRSSTYGMLSPSFLLSPTQLPPLSPTLPVPVLSPRWKGGM</sequence>
<dbReference type="AlphaFoldDB" id="A0AAV6WQE5"/>
<name>A0AAV6WQE5_9LAMI</name>
<dbReference type="InterPro" id="IPR039612">
    <property type="entry name" value="VQ_5/9/14"/>
</dbReference>
<feature type="region of interest" description="Disordered" evidence="1">
    <location>
        <begin position="57"/>
        <end position="82"/>
    </location>
</feature>
<protein>
    <recommendedName>
        <fullName evidence="2">VQ domain-containing protein</fullName>
    </recommendedName>
</protein>
<comment type="caution">
    <text evidence="3">The sequence shown here is derived from an EMBL/GenBank/DDBJ whole genome shotgun (WGS) entry which is preliminary data.</text>
</comment>
<gene>
    <name evidence="3" type="ORF">BUALT_Bualt15G0125900</name>
</gene>
<dbReference type="EMBL" id="WHWC01000015">
    <property type="protein sequence ID" value="KAG8369195.1"/>
    <property type="molecule type" value="Genomic_DNA"/>
</dbReference>
<evidence type="ECO:0000256" key="1">
    <source>
        <dbReference type="SAM" id="MobiDB-lite"/>
    </source>
</evidence>
<keyword evidence="4" id="KW-1185">Reference proteome</keyword>
<dbReference type="Proteomes" id="UP000826271">
    <property type="component" value="Unassembled WGS sequence"/>
</dbReference>
<feature type="region of interest" description="Disordered" evidence="1">
    <location>
        <begin position="31"/>
        <end position="50"/>
    </location>
</feature>
<dbReference type="PANTHER" id="PTHR33783">
    <property type="entry name" value="PROTEIN HAIKU1"/>
    <property type="match status" value="1"/>
</dbReference>
<feature type="compositionally biased region" description="Low complexity" evidence="1">
    <location>
        <begin position="10"/>
        <end position="23"/>
    </location>
</feature>
<feature type="domain" description="VQ" evidence="2">
    <location>
        <begin position="77"/>
        <end position="101"/>
    </location>
</feature>
<accession>A0AAV6WQE5</accession>
<proteinExistence type="predicted"/>
<evidence type="ECO:0000313" key="3">
    <source>
        <dbReference type="EMBL" id="KAG8369195.1"/>
    </source>
</evidence>